<dbReference type="InterPro" id="IPR058031">
    <property type="entry name" value="AAA_lid_NorR"/>
</dbReference>
<evidence type="ECO:0000256" key="2">
    <source>
        <dbReference type="ARBA" id="ARBA00022840"/>
    </source>
</evidence>
<comment type="caution">
    <text evidence="8">The sequence shown here is derived from an EMBL/GenBank/DDBJ whole genome shotgun (WGS) entry which is preliminary data.</text>
</comment>
<dbReference type="InterPro" id="IPR001789">
    <property type="entry name" value="Sig_transdc_resp-reg_receiver"/>
</dbReference>
<keyword evidence="2" id="KW-0067">ATP-binding</keyword>
<feature type="domain" description="Sigma-54 factor interaction" evidence="6">
    <location>
        <begin position="72"/>
        <end position="301"/>
    </location>
</feature>
<dbReference type="SUPFAM" id="SSF52172">
    <property type="entry name" value="CheY-like"/>
    <property type="match status" value="1"/>
</dbReference>
<dbReference type="SMART" id="SM00382">
    <property type="entry name" value="AAA"/>
    <property type="match status" value="1"/>
</dbReference>
<dbReference type="Pfam" id="PF02954">
    <property type="entry name" value="HTH_8"/>
    <property type="match status" value="1"/>
</dbReference>
<dbReference type="RefSeq" id="WP_272135256.1">
    <property type="nucleotide sequence ID" value="NZ_JAQLOI010000001.1"/>
</dbReference>
<name>A0ABT4YQ63_9VIBR</name>
<dbReference type="InterPro" id="IPR009057">
    <property type="entry name" value="Homeodomain-like_sf"/>
</dbReference>
<organism evidence="8 9">
    <name type="scientific">Vibrio algarum</name>
    <dbReference type="NCBI Taxonomy" id="3020714"/>
    <lineage>
        <taxon>Bacteria</taxon>
        <taxon>Pseudomonadati</taxon>
        <taxon>Pseudomonadota</taxon>
        <taxon>Gammaproteobacteria</taxon>
        <taxon>Vibrionales</taxon>
        <taxon>Vibrionaceae</taxon>
        <taxon>Vibrio</taxon>
    </lineage>
</organism>
<dbReference type="InterPro" id="IPR003593">
    <property type="entry name" value="AAA+_ATPase"/>
</dbReference>
<dbReference type="Gene3D" id="3.40.50.300">
    <property type="entry name" value="P-loop containing nucleotide triphosphate hydrolases"/>
    <property type="match status" value="1"/>
</dbReference>
<dbReference type="PROSITE" id="PS00688">
    <property type="entry name" value="SIGMA54_INTERACT_3"/>
    <property type="match status" value="1"/>
</dbReference>
<dbReference type="InterPro" id="IPR025944">
    <property type="entry name" value="Sigma_54_int_dom_CS"/>
</dbReference>
<gene>
    <name evidence="8" type="primary">prsR</name>
    <name evidence="8" type="ORF">PGX00_08510</name>
</gene>
<evidence type="ECO:0000259" key="6">
    <source>
        <dbReference type="PROSITE" id="PS50045"/>
    </source>
</evidence>
<keyword evidence="4" id="KW-0804">Transcription</keyword>
<dbReference type="PROSITE" id="PS50110">
    <property type="entry name" value="RESPONSE_REGULATORY"/>
    <property type="match status" value="1"/>
</dbReference>
<evidence type="ECO:0000256" key="5">
    <source>
        <dbReference type="PROSITE-ProRule" id="PRU00169"/>
    </source>
</evidence>
<keyword evidence="1" id="KW-0547">Nucleotide-binding</keyword>
<evidence type="ECO:0000256" key="1">
    <source>
        <dbReference type="ARBA" id="ARBA00022741"/>
    </source>
</evidence>
<dbReference type="Pfam" id="PF25601">
    <property type="entry name" value="AAA_lid_14"/>
    <property type="match status" value="1"/>
</dbReference>
<protein>
    <submittedName>
        <fullName evidence="8">PEP-CTERM-box response regulator transcription factor</fullName>
    </submittedName>
</protein>
<dbReference type="PRINTS" id="PR01590">
    <property type="entry name" value="HTHFIS"/>
</dbReference>
<dbReference type="Gene3D" id="1.10.8.60">
    <property type="match status" value="1"/>
</dbReference>
<keyword evidence="9" id="KW-1185">Reference proteome</keyword>
<evidence type="ECO:0000259" key="7">
    <source>
        <dbReference type="PROSITE" id="PS50110"/>
    </source>
</evidence>
<dbReference type="InterPro" id="IPR027417">
    <property type="entry name" value="P-loop_NTPase"/>
</dbReference>
<evidence type="ECO:0000313" key="9">
    <source>
        <dbReference type="Proteomes" id="UP001210678"/>
    </source>
</evidence>
<dbReference type="InterPro" id="IPR014264">
    <property type="entry name" value="PEP-CTERM_resp_reg"/>
</dbReference>
<dbReference type="InterPro" id="IPR002197">
    <property type="entry name" value="HTH_Fis"/>
</dbReference>
<keyword evidence="3" id="KW-0805">Transcription regulation</keyword>
<dbReference type="NCBIfam" id="TIGR02915">
    <property type="entry name" value="PEP_resp_reg"/>
    <property type="match status" value="1"/>
</dbReference>
<dbReference type="PANTHER" id="PTHR32071:SF113">
    <property type="entry name" value="ALGINATE BIOSYNTHESIS TRANSCRIPTIONAL REGULATORY PROTEIN ALGB"/>
    <property type="match status" value="1"/>
</dbReference>
<dbReference type="EMBL" id="JAQLOI010000001">
    <property type="protein sequence ID" value="MDB1123695.1"/>
    <property type="molecule type" value="Genomic_DNA"/>
</dbReference>
<dbReference type="InterPro" id="IPR002078">
    <property type="entry name" value="Sigma_54_int"/>
</dbReference>
<dbReference type="Gene3D" id="3.40.50.2300">
    <property type="match status" value="1"/>
</dbReference>
<dbReference type="SUPFAM" id="SSF46689">
    <property type="entry name" value="Homeodomain-like"/>
    <property type="match status" value="1"/>
</dbReference>
<evidence type="ECO:0000313" key="8">
    <source>
        <dbReference type="EMBL" id="MDB1123695.1"/>
    </source>
</evidence>
<evidence type="ECO:0000256" key="4">
    <source>
        <dbReference type="ARBA" id="ARBA00023163"/>
    </source>
</evidence>
<dbReference type="PANTHER" id="PTHR32071">
    <property type="entry name" value="TRANSCRIPTIONAL REGULATORY PROTEIN"/>
    <property type="match status" value="1"/>
</dbReference>
<comment type="caution">
    <text evidence="5">Lacks conserved residue(s) required for the propagation of feature annotation.</text>
</comment>
<reference evidence="8 9" key="1">
    <citation type="submission" date="2023-01" db="EMBL/GenBank/DDBJ databases">
        <title>Vibrio sp. KJ40-1 sp.nov, isolated from marine algae.</title>
        <authorList>
            <person name="Butt M."/>
            <person name="Kim J.M.J."/>
            <person name="Jeon C.O.C."/>
        </authorList>
    </citation>
    <scope>NUCLEOTIDE SEQUENCE [LARGE SCALE GENOMIC DNA]</scope>
    <source>
        <strain evidence="8 9">KJ40-1</strain>
    </source>
</reference>
<dbReference type="Pfam" id="PF00158">
    <property type="entry name" value="Sigma54_activat"/>
    <property type="match status" value="1"/>
</dbReference>
<accession>A0ABT4YQ63</accession>
<dbReference type="SUPFAM" id="SSF52540">
    <property type="entry name" value="P-loop containing nucleoside triphosphate hydrolases"/>
    <property type="match status" value="1"/>
</dbReference>
<evidence type="ECO:0000256" key="3">
    <source>
        <dbReference type="ARBA" id="ARBA00023015"/>
    </source>
</evidence>
<dbReference type="PROSITE" id="PS50045">
    <property type="entry name" value="SIGMA54_INTERACT_4"/>
    <property type="match status" value="1"/>
</dbReference>
<feature type="domain" description="Response regulatory" evidence="7">
    <location>
        <begin position="1"/>
        <end position="50"/>
    </location>
</feature>
<dbReference type="InterPro" id="IPR011006">
    <property type="entry name" value="CheY-like_superfamily"/>
</dbReference>
<sequence length="379" mass="42067">MLLAPRTKVIVITGNDEKENSLKAIEMGAHDFYHKPIDDEILTVIVNRAFVIANIERENESLKNFSLASNGFIGTSPEMQHVCRLVERIAPTDVTTLLLGESGTGKEVLARAIHNQSSRANKPFIAINCASIPENLLESELFGYEKGAFTGANKTTEGKIEFAGGGTLFLDEIGDMSYSLQAKILRFLQEKVITRVGGRKDIPVDIRIVCATHQDLQNMVADKSFREDLFYRISEITINIPPLRERGEDIVLLARTFLQLDAKQMGKRITGLSDEAIEALMQHSWPGNVRELQNKIKSAAIMCDSKQINASDLSLKVNTSQLPIELNLKKVREDAEKYAVSRAISLCNGNISNTASILGITRPTLYSLMEKYALQKESV</sequence>
<dbReference type="CDD" id="cd00009">
    <property type="entry name" value="AAA"/>
    <property type="match status" value="1"/>
</dbReference>
<dbReference type="Proteomes" id="UP001210678">
    <property type="component" value="Unassembled WGS sequence"/>
</dbReference>
<proteinExistence type="predicted"/>
<dbReference type="Gene3D" id="1.10.10.60">
    <property type="entry name" value="Homeodomain-like"/>
    <property type="match status" value="1"/>
</dbReference>